<dbReference type="SUPFAM" id="SSF46774">
    <property type="entry name" value="ARID-like"/>
    <property type="match status" value="1"/>
</dbReference>
<evidence type="ECO:0000256" key="1">
    <source>
        <dbReference type="ARBA" id="ARBA00023015"/>
    </source>
</evidence>
<feature type="compositionally biased region" description="Low complexity" evidence="5">
    <location>
        <begin position="1346"/>
        <end position="1368"/>
    </location>
</feature>
<dbReference type="PROSITE" id="PS51011">
    <property type="entry name" value="ARID"/>
    <property type="match status" value="1"/>
</dbReference>
<dbReference type="Gene3D" id="1.10.10.10">
    <property type="entry name" value="Winged helix-like DNA-binding domain superfamily/Winged helix DNA-binding domain"/>
    <property type="match status" value="1"/>
</dbReference>
<dbReference type="SMART" id="SM01014">
    <property type="entry name" value="ARID"/>
    <property type="match status" value="1"/>
</dbReference>
<evidence type="ECO:0000259" key="6">
    <source>
        <dbReference type="PROSITE" id="PS50157"/>
    </source>
</evidence>
<keyword evidence="3" id="KW-0539">Nucleus</keyword>
<evidence type="ECO:0000256" key="4">
    <source>
        <dbReference type="PROSITE-ProRule" id="PRU00042"/>
    </source>
</evidence>
<evidence type="ECO:0000313" key="8">
    <source>
        <dbReference type="EMBL" id="KER30352.1"/>
    </source>
</evidence>
<dbReference type="OrthoDB" id="338531at2759"/>
<dbReference type="GeneID" id="20317382"/>
<sequence>MWPVSGSPSRKRAVTSAAEFAGNGFHTSLPSHSLTFPGLFSPFTRFCENQIRTSVALREFHAASEPGKHRRQTPKWEKGYLVPGSFLEKCHTSVCMGSFPSATLSALPESESMPSHSPMGTSLNFKLSSAKPKGRIYSSGCLCLPLVTKSNAQFMSEIQRLSRHNKSACTPIPPYLAGRPVDLKRLYNEVTASHEWAAVYASMGFPLGCIESGHGLRSIYQRFLEPYERCQRMASRTDELEPAYVDTDSQDSDLTSKGSKPTYSMNYLDSVPNHLRAGWNLSTELVDQFDYSSLEYALRSNLPNELDFALNSMLLMSSQPNGFSLHKNVRLLTLLLESVGISNSQPSSHNSDSETVLSRRFSDFWHANVLEKDGRKFLSPAALTCGPQTNVESACVTQDSNLVELHDMAYGDDEGFRVQLVATVLRNLAIEGGLSAVEIGRDPQALRFTFLCIYAKHSSLRQLGLEILSSLHFPVVSCLRPILSRLLRTLLTSCDRNDQIRGLQLVRRLCESPTYLSAVDRLRAANTIQTQSATRDRAMLTTDRNSEFLSMLPSVVFRCIISRLCLRDLHLVVLALDTIYSLSSLGSVLCERMLRSHVDLEQPLEDVYRCSQVTGLANILEMLVALLRLEAQSMGSESLVRVRVMQALGAGTQKTSAPTGSQPSTTSHGSDFIRPSTQPSSFTRTTQPSFPTVCKEPHIPLTSASPLFTLHSLDPNKIMCQPELHTDALQCPFVNLPRPVTNPSIPAFRSVTDDVQATPVCSVQPQLSLSINTSICSPVSTVVPRITIVATPVPVSEPQQLSCVQSYAVSSVSSLPTSTQTVSKLPSTEVLILSDIKPFRLPHQQVVDVRTTQTCATPRRPSPPVRSALPALKASTARPLRASSEAPTTVSHTTRRAYMFEWLRKNYVVHSHSTVPRIQIYTDYQQAHQRRFGFNNGGAVSPIEFHAELKSIFPGIEQIKVQTPGGHVEIHYHHLKHLNSPEPKSTQGVNDIMAAVLCPRPSTIPVQPLVAKTQKRRKVSIPRNSTDHSTAISLDSDNGPPAKTVPKPIDTPLNGHTEYLEAVNGRTASPMNGLNKDVARIITNPNNDKIAILPNGFQPRISSVTSSAPQTGGTATLSNCPKLNELVSKETGLVLLPVFTTLNFHPTVSNIKGQHPVIHNPGNAQKQMGMAVCISPVQQRVSAPSNHPTNCSSAPTTTTTTVKLNPNDNHSAACALLPHSGIDDIGKPAEINLQRNPELLHNGQSAVPPVTFVCLWDHCGRTFDGPEYLKEHVFESHYMNSTTEIFCHWDGCSQRLLQTSRDVFITHLVDNHLSSVPSTTSASVCTTKTAGKPALTSISALLQADSPNPENSNSPIVIPSSPENSNSVEFSLQSSGSSNHTNEPGVPIHNLPHVPPPPSTPEPNVPLPEEESIAGPTRSISPNSMSTEQPEPRQPLLEPLSVTQLQHALWSSPPVISAECRKALAGGIPNPPFTPHPQREGPVTKHIRLTAALALKNFLQYSATARRHVAASESLLCELAFSKLESAPVIFECLGCLNQHDVIYSSLLDHEFLTQSVRRAGDPKPIDQRLSAT</sequence>
<dbReference type="RefSeq" id="XP_009165878.1">
    <property type="nucleotide sequence ID" value="XM_009167614.1"/>
</dbReference>
<accession>A0A074ZWR4</accession>
<dbReference type="Proteomes" id="UP000054324">
    <property type="component" value="Unassembled WGS sequence"/>
</dbReference>
<dbReference type="SMART" id="SM00501">
    <property type="entry name" value="BRIGHT"/>
    <property type="match status" value="1"/>
</dbReference>
<evidence type="ECO:0000256" key="3">
    <source>
        <dbReference type="ARBA" id="ARBA00023242"/>
    </source>
</evidence>
<name>A0A074ZWR4_OPIVI</name>
<dbReference type="EMBL" id="KL596662">
    <property type="protein sequence ID" value="KER30352.1"/>
    <property type="molecule type" value="Genomic_DNA"/>
</dbReference>
<feature type="compositionally biased region" description="Pro residues" evidence="5">
    <location>
        <begin position="1393"/>
        <end position="1406"/>
    </location>
</feature>
<dbReference type="InterPro" id="IPR036388">
    <property type="entry name" value="WH-like_DNA-bd_sf"/>
</dbReference>
<feature type="region of interest" description="Disordered" evidence="5">
    <location>
        <begin position="1016"/>
        <end position="1052"/>
    </location>
</feature>
<dbReference type="GO" id="GO:0016586">
    <property type="term" value="C:RSC-type complex"/>
    <property type="evidence" value="ECO:0007669"/>
    <property type="project" value="TreeGrafter"/>
</dbReference>
<keyword evidence="2" id="KW-0804">Transcription</keyword>
<dbReference type="PANTHER" id="PTHR22970">
    <property type="entry name" value="AT-RICH INTERACTIVE DOMAIN-CONTAINING PROTEIN 2"/>
    <property type="match status" value="1"/>
</dbReference>
<dbReference type="CDD" id="cd16100">
    <property type="entry name" value="ARID"/>
    <property type="match status" value="1"/>
</dbReference>
<reference evidence="8 9" key="1">
    <citation type="submission" date="2013-11" db="EMBL/GenBank/DDBJ databases">
        <title>Opisthorchis viverrini - life in the bile duct.</title>
        <authorList>
            <person name="Young N.D."/>
            <person name="Nagarajan N."/>
            <person name="Lin S.J."/>
            <person name="Korhonen P.K."/>
            <person name="Jex A.R."/>
            <person name="Hall R.S."/>
            <person name="Safavi-Hemami H."/>
            <person name="Kaewkong W."/>
            <person name="Bertrand D."/>
            <person name="Gao S."/>
            <person name="Seet Q."/>
            <person name="Wongkham S."/>
            <person name="Teh B.T."/>
            <person name="Wongkham C."/>
            <person name="Intapan P.M."/>
            <person name="Maleewong W."/>
            <person name="Yang X."/>
            <person name="Hu M."/>
            <person name="Wang Z."/>
            <person name="Hofmann A."/>
            <person name="Sternberg P.W."/>
            <person name="Tan P."/>
            <person name="Wang J."/>
            <person name="Gasser R.B."/>
        </authorList>
    </citation>
    <scope>NUCLEOTIDE SEQUENCE [LARGE SCALE GENOMIC DNA]</scope>
</reference>
<dbReference type="GO" id="GO:0008270">
    <property type="term" value="F:zinc ion binding"/>
    <property type="evidence" value="ECO:0007669"/>
    <property type="project" value="UniProtKB-KW"/>
</dbReference>
<feature type="region of interest" description="Disordered" evidence="5">
    <location>
        <begin position="1344"/>
        <end position="1433"/>
    </location>
</feature>
<dbReference type="KEGG" id="ovi:T265_03195"/>
<keyword evidence="9" id="KW-1185">Reference proteome</keyword>
<dbReference type="InterPro" id="IPR013087">
    <property type="entry name" value="Znf_C2H2_type"/>
</dbReference>
<gene>
    <name evidence="8" type="ORF">T265_03195</name>
</gene>
<feature type="compositionally biased region" description="Polar residues" evidence="5">
    <location>
        <begin position="1418"/>
        <end position="1427"/>
    </location>
</feature>
<dbReference type="PROSITE" id="PS50157">
    <property type="entry name" value="ZINC_FINGER_C2H2_2"/>
    <property type="match status" value="1"/>
</dbReference>
<feature type="compositionally biased region" description="Polar residues" evidence="5">
    <location>
        <begin position="652"/>
        <end position="690"/>
    </location>
</feature>
<evidence type="ECO:0000259" key="7">
    <source>
        <dbReference type="PROSITE" id="PS51011"/>
    </source>
</evidence>
<evidence type="ECO:0000256" key="2">
    <source>
        <dbReference type="ARBA" id="ARBA00023163"/>
    </source>
</evidence>
<keyword evidence="4" id="KW-0863">Zinc-finger</keyword>
<feature type="compositionally biased region" description="Polar residues" evidence="5">
    <location>
        <begin position="1022"/>
        <end position="1036"/>
    </location>
</feature>
<dbReference type="Gene3D" id="3.30.160.60">
    <property type="entry name" value="Classic Zinc Finger"/>
    <property type="match status" value="1"/>
</dbReference>
<dbReference type="InterPro" id="IPR052406">
    <property type="entry name" value="Chromatin_Remodeling_Comp"/>
</dbReference>
<proteinExistence type="predicted"/>
<feature type="region of interest" description="Disordered" evidence="5">
    <location>
        <begin position="651"/>
        <end position="695"/>
    </location>
</feature>
<keyword evidence="1" id="KW-0805">Transcription regulation</keyword>
<dbReference type="STRING" id="6198.A0A074ZWR4"/>
<evidence type="ECO:0000256" key="5">
    <source>
        <dbReference type="SAM" id="MobiDB-lite"/>
    </source>
</evidence>
<feature type="domain" description="ARID" evidence="7">
    <location>
        <begin position="148"/>
        <end position="232"/>
    </location>
</feature>
<dbReference type="InterPro" id="IPR036431">
    <property type="entry name" value="ARID_dom_sf"/>
</dbReference>
<evidence type="ECO:0008006" key="10">
    <source>
        <dbReference type="Google" id="ProtNLM"/>
    </source>
</evidence>
<feature type="domain" description="C2H2-type" evidence="6">
    <location>
        <begin position="1252"/>
        <end position="1282"/>
    </location>
</feature>
<dbReference type="InterPro" id="IPR001606">
    <property type="entry name" value="ARID_dom"/>
</dbReference>
<keyword evidence="4" id="KW-0862">Zinc</keyword>
<dbReference type="Gene3D" id="1.10.150.60">
    <property type="entry name" value="ARID DNA-binding domain"/>
    <property type="match status" value="1"/>
</dbReference>
<dbReference type="CTD" id="20317382"/>
<dbReference type="PROSITE" id="PS00028">
    <property type="entry name" value="ZINC_FINGER_C2H2_1"/>
    <property type="match status" value="1"/>
</dbReference>
<dbReference type="GO" id="GO:0003677">
    <property type="term" value="F:DNA binding"/>
    <property type="evidence" value="ECO:0007669"/>
    <property type="project" value="InterPro"/>
</dbReference>
<evidence type="ECO:0000313" key="9">
    <source>
        <dbReference type="Proteomes" id="UP000054324"/>
    </source>
</evidence>
<dbReference type="Pfam" id="PF01388">
    <property type="entry name" value="ARID"/>
    <property type="match status" value="1"/>
</dbReference>
<protein>
    <recommendedName>
        <fullName evidence="10">C2H2-type domain-containing protein</fullName>
    </recommendedName>
</protein>
<organism evidence="8 9">
    <name type="scientific">Opisthorchis viverrini</name>
    <name type="common">Southeast Asian liver fluke</name>
    <dbReference type="NCBI Taxonomy" id="6198"/>
    <lineage>
        <taxon>Eukaryota</taxon>
        <taxon>Metazoa</taxon>
        <taxon>Spiralia</taxon>
        <taxon>Lophotrochozoa</taxon>
        <taxon>Platyhelminthes</taxon>
        <taxon>Trematoda</taxon>
        <taxon>Digenea</taxon>
        <taxon>Opisthorchiida</taxon>
        <taxon>Opisthorchiata</taxon>
        <taxon>Opisthorchiidae</taxon>
        <taxon>Opisthorchis</taxon>
    </lineage>
</organism>
<feature type="compositionally biased region" description="Polar residues" evidence="5">
    <location>
        <begin position="1369"/>
        <end position="1382"/>
    </location>
</feature>
<dbReference type="PANTHER" id="PTHR22970:SF14">
    <property type="entry name" value="AT-RICH INTERACTIVE DOMAIN-CONTAINING PROTEIN 2"/>
    <property type="match status" value="1"/>
</dbReference>
<keyword evidence="4" id="KW-0479">Metal-binding</keyword>